<organism evidence="1 2">
    <name type="scientific">Haloechinothrix alba</name>
    <dbReference type="NCBI Taxonomy" id="664784"/>
    <lineage>
        <taxon>Bacteria</taxon>
        <taxon>Bacillati</taxon>
        <taxon>Actinomycetota</taxon>
        <taxon>Actinomycetes</taxon>
        <taxon>Pseudonocardiales</taxon>
        <taxon>Pseudonocardiaceae</taxon>
        <taxon>Haloechinothrix</taxon>
    </lineage>
</organism>
<name>A0A239A1P2_9PSEU</name>
<proteinExistence type="predicted"/>
<sequence length="183" mass="21336">MPAFPRSELDEMVRRWLAENRRCEQIGDWRPLADMFTEDATYGWNVGPREDFMAVGREEIRDLALGQEMEGLDGWSYPYQKLIIDDREGEVVGFWKQQSDRTRPDGTAYEVPGIGGSWFRYGGDWMWCWQRDFFDFGNVSTLFMEMMNDGALSEGMLARIEKASSGQRRPGYYRQGETPAPIW</sequence>
<evidence type="ECO:0000313" key="2">
    <source>
        <dbReference type="Proteomes" id="UP000198348"/>
    </source>
</evidence>
<evidence type="ECO:0008006" key="3">
    <source>
        <dbReference type="Google" id="ProtNLM"/>
    </source>
</evidence>
<dbReference type="SUPFAM" id="SSF54427">
    <property type="entry name" value="NTF2-like"/>
    <property type="match status" value="1"/>
</dbReference>
<dbReference type="RefSeq" id="WP_089303276.1">
    <property type="nucleotide sequence ID" value="NZ_FZNW01000029.1"/>
</dbReference>
<dbReference type="OrthoDB" id="4774268at2"/>
<reference evidence="2" key="1">
    <citation type="submission" date="2017-06" db="EMBL/GenBank/DDBJ databases">
        <authorList>
            <person name="Varghese N."/>
            <person name="Submissions S."/>
        </authorList>
    </citation>
    <scope>NUCLEOTIDE SEQUENCE [LARGE SCALE GENOMIC DNA]</scope>
    <source>
        <strain evidence="2">DSM 45207</strain>
    </source>
</reference>
<dbReference type="EMBL" id="FZNW01000029">
    <property type="protein sequence ID" value="SNR89577.1"/>
    <property type="molecule type" value="Genomic_DNA"/>
</dbReference>
<dbReference type="AlphaFoldDB" id="A0A239A1P2"/>
<protein>
    <recommendedName>
        <fullName evidence="3">SnoaL-like domain-containing protein</fullName>
    </recommendedName>
</protein>
<dbReference type="Proteomes" id="UP000198348">
    <property type="component" value="Unassembled WGS sequence"/>
</dbReference>
<dbReference type="Gene3D" id="3.10.450.50">
    <property type="match status" value="1"/>
</dbReference>
<accession>A0A239A1P2</accession>
<gene>
    <name evidence="1" type="ORF">SAMN06265360_12920</name>
</gene>
<evidence type="ECO:0000313" key="1">
    <source>
        <dbReference type="EMBL" id="SNR89577.1"/>
    </source>
</evidence>
<keyword evidence="2" id="KW-1185">Reference proteome</keyword>
<dbReference type="InterPro" id="IPR032710">
    <property type="entry name" value="NTF2-like_dom_sf"/>
</dbReference>